<proteinExistence type="predicted"/>
<dbReference type="AlphaFoldDB" id="A0A4Q2D1G8"/>
<protein>
    <submittedName>
        <fullName evidence="1">Uncharacterized protein</fullName>
    </submittedName>
</protein>
<keyword evidence="2" id="KW-1185">Reference proteome</keyword>
<dbReference type="EMBL" id="SDEE01001038">
    <property type="protein sequence ID" value="RXW13030.1"/>
    <property type="molecule type" value="Genomic_DNA"/>
</dbReference>
<gene>
    <name evidence="1" type="ORF">EST38_g12822</name>
</gene>
<comment type="caution">
    <text evidence="1">The sequence shown here is derived from an EMBL/GenBank/DDBJ whole genome shotgun (WGS) entry which is preliminary data.</text>
</comment>
<sequence>MLGSKEDLEQALTPEISAEVLYELRETTFRLELMALDQVLAPHKWGGRETSDGDGDSLVQVRLQQEMALRHVFPVQPGEQVAEIFISMIPNVDRGLAAEFWADRHPFVKQLHSLMLDWEGCPKAVREAPTSPGPNNTPQLEKLVVGYYCQTFATSFGRAPVTPCRLPYRARIREQPARSFGSLTEDN</sequence>
<dbReference type="STRING" id="2316362.A0A4Q2D1G8"/>
<name>A0A4Q2D1G8_9AGAR</name>
<dbReference type="OrthoDB" id="3026189at2759"/>
<organism evidence="1 2">
    <name type="scientific">Candolleomyces aberdarensis</name>
    <dbReference type="NCBI Taxonomy" id="2316362"/>
    <lineage>
        <taxon>Eukaryota</taxon>
        <taxon>Fungi</taxon>
        <taxon>Dikarya</taxon>
        <taxon>Basidiomycota</taxon>
        <taxon>Agaricomycotina</taxon>
        <taxon>Agaricomycetes</taxon>
        <taxon>Agaricomycetidae</taxon>
        <taxon>Agaricales</taxon>
        <taxon>Agaricineae</taxon>
        <taxon>Psathyrellaceae</taxon>
        <taxon>Candolleomyces</taxon>
    </lineage>
</organism>
<evidence type="ECO:0000313" key="2">
    <source>
        <dbReference type="Proteomes" id="UP000290288"/>
    </source>
</evidence>
<accession>A0A4Q2D1G8</accession>
<reference evidence="1 2" key="1">
    <citation type="submission" date="2019-01" db="EMBL/GenBank/DDBJ databases">
        <title>Draft genome sequence of Psathyrella aberdarensis IHI B618.</title>
        <authorList>
            <person name="Buettner E."/>
            <person name="Kellner H."/>
        </authorList>
    </citation>
    <scope>NUCLEOTIDE SEQUENCE [LARGE SCALE GENOMIC DNA]</scope>
    <source>
        <strain evidence="1 2">IHI B618</strain>
    </source>
</reference>
<dbReference type="Proteomes" id="UP000290288">
    <property type="component" value="Unassembled WGS sequence"/>
</dbReference>
<evidence type="ECO:0000313" key="1">
    <source>
        <dbReference type="EMBL" id="RXW13030.1"/>
    </source>
</evidence>